<gene>
    <name evidence="1" type="ORF">PFISCL1PPCAC_7424</name>
</gene>
<comment type="caution">
    <text evidence="1">The sequence shown here is derived from an EMBL/GenBank/DDBJ whole genome shotgun (WGS) entry which is preliminary data.</text>
</comment>
<protein>
    <recommendedName>
        <fullName evidence="3">G protein-coupled receptor</fullName>
    </recommendedName>
</protein>
<dbReference type="EMBL" id="BTSY01000002">
    <property type="protein sequence ID" value="GMT16127.1"/>
    <property type="molecule type" value="Genomic_DNA"/>
</dbReference>
<evidence type="ECO:0000313" key="2">
    <source>
        <dbReference type="Proteomes" id="UP001432322"/>
    </source>
</evidence>
<evidence type="ECO:0000313" key="1">
    <source>
        <dbReference type="EMBL" id="GMT16127.1"/>
    </source>
</evidence>
<name>A0AAV5VBL6_9BILA</name>
<proteinExistence type="predicted"/>
<sequence length="64" mass="7228">MEPLVISTGVSCVIAALVFALLPVLSQIVYKRHLEKRFGTVMRYQSIENLRSATLLRRLVLLTV</sequence>
<evidence type="ECO:0008006" key="3">
    <source>
        <dbReference type="Google" id="ProtNLM"/>
    </source>
</evidence>
<feature type="non-terminal residue" evidence="1">
    <location>
        <position position="64"/>
    </location>
</feature>
<keyword evidence="2" id="KW-1185">Reference proteome</keyword>
<reference evidence="1" key="1">
    <citation type="submission" date="2023-10" db="EMBL/GenBank/DDBJ databases">
        <title>Genome assembly of Pristionchus species.</title>
        <authorList>
            <person name="Yoshida K."/>
            <person name="Sommer R.J."/>
        </authorList>
    </citation>
    <scope>NUCLEOTIDE SEQUENCE</scope>
    <source>
        <strain evidence="1">RS5133</strain>
    </source>
</reference>
<dbReference type="Proteomes" id="UP001432322">
    <property type="component" value="Unassembled WGS sequence"/>
</dbReference>
<organism evidence="1 2">
    <name type="scientific">Pristionchus fissidentatus</name>
    <dbReference type="NCBI Taxonomy" id="1538716"/>
    <lineage>
        <taxon>Eukaryota</taxon>
        <taxon>Metazoa</taxon>
        <taxon>Ecdysozoa</taxon>
        <taxon>Nematoda</taxon>
        <taxon>Chromadorea</taxon>
        <taxon>Rhabditida</taxon>
        <taxon>Rhabditina</taxon>
        <taxon>Diplogasteromorpha</taxon>
        <taxon>Diplogasteroidea</taxon>
        <taxon>Neodiplogasteridae</taxon>
        <taxon>Pristionchus</taxon>
    </lineage>
</organism>
<accession>A0AAV5VBL6</accession>
<dbReference type="AlphaFoldDB" id="A0AAV5VBL6"/>